<proteinExistence type="predicted"/>
<name>A0A3L6NLI8_FUSOX</name>
<dbReference type="GO" id="GO:0090729">
    <property type="term" value="F:toxin activity"/>
    <property type="evidence" value="ECO:0007669"/>
    <property type="project" value="InterPro"/>
</dbReference>
<dbReference type="AlphaFoldDB" id="A0A3L6NLI8"/>
<dbReference type="SUPFAM" id="SSF56849">
    <property type="entry name" value="delta-Endotoxin (insectocide), N-terminal domain"/>
    <property type="match status" value="1"/>
</dbReference>
<gene>
    <name evidence="1" type="ORF">BFJ65_g6142</name>
</gene>
<dbReference type="InterPro" id="IPR036716">
    <property type="entry name" value="Pest_crys_N_sf"/>
</dbReference>
<sequence length="105" mass="11495">MGIKISEKFLNDLTTKLMNAADGGQKLGVTDPDEVGQYVCSVLALGCELIPVIGSSLSALTTLVGSLLFHPNATEKIWEKLRGRIEALVDTKITETQMDKLRWTF</sequence>
<dbReference type="Proteomes" id="UP000270866">
    <property type="component" value="Chromosome 7"/>
</dbReference>
<protein>
    <submittedName>
        <fullName evidence="1">Uncharacterized protein</fullName>
    </submittedName>
</protein>
<accession>A0A3L6NLI8</accession>
<comment type="caution">
    <text evidence="1">The sequence shown here is derived from an EMBL/GenBank/DDBJ whole genome shotgun (WGS) entry which is preliminary data.</text>
</comment>
<dbReference type="Gene3D" id="1.20.190.10">
    <property type="entry name" value="Pesticidal crystal protein, N-terminal domain"/>
    <property type="match status" value="1"/>
</dbReference>
<reference evidence="1" key="1">
    <citation type="journal article" date="2018" name="Sci. Rep.">
        <title>Characterisation of pathogen-specific regions and novel effector candidates in Fusarium oxysporum f. sp. cepae.</title>
        <authorList>
            <person name="Armitage A.D."/>
            <person name="Taylor A."/>
            <person name="Sobczyk M.K."/>
            <person name="Baxter L."/>
            <person name="Greenfield B.P."/>
            <person name="Bates H.J."/>
            <person name="Wilson F."/>
            <person name="Jackson A.C."/>
            <person name="Ott S."/>
            <person name="Harrison R.J."/>
            <person name="Clarkson J.P."/>
        </authorList>
    </citation>
    <scope>NUCLEOTIDE SEQUENCE [LARGE SCALE GENOMIC DNA]</scope>
    <source>
        <strain evidence="1">FoC_Fus2</strain>
    </source>
</reference>
<dbReference type="EMBL" id="MRCU01000004">
    <property type="protein sequence ID" value="RKK19420.1"/>
    <property type="molecule type" value="Genomic_DNA"/>
</dbReference>
<evidence type="ECO:0000313" key="1">
    <source>
        <dbReference type="EMBL" id="RKK19420.1"/>
    </source>
</evidence>
<organism evidence="1">
    <name type="scientific">Fusarium oxysporum f. sp. cepae</name>
    <dbReference type="NCBI Taxonomy" id="396571"/>
    <lineage>
        <taxon>Eukaryota</taxon>
        <taxon>Fungi</taxon>
        <taxon>Dikarya</taxon>
        <taxon>Ascomycota</taxon>
        <taxon>Pezizomycotina</taxon>
        <taxon>Sordariomycetes</taxon>
        <taxon>Hypocreomycetidae</taxon>
        <taxon>Hypocreales</taxon>
        <taxon>Nectriaceae</taxon>
        <taxon>Fusarium</taxon>
        <taxon>Fusarium oxysporum species complex</taxon>
    </lineage>
</organism>